<accession>A0ACC3CA85</accession>
<evidence type="ECO:0000313" key="1">
    <source>
        <dbReference type="EMBL" id="KAK1867166.1"/>
    </source>
</evidence>
<organism evidence="1 2">
    <name type="scientific">Pyropia yezoensis</name>
    <name type="common">Susabi-nori</name>
    <name type="synonym">Porphyra yezoensis</name>
    <dbReference type="NCBI Taxonomy" id="2788"/>
    <lineage>
        <taxon>Eukaryota</taxon>
        <taxon>Rhodophyta</taxon>
        <taxon>Bangiophyceae</taxon>
        <taxon>Bangiales</taxon>
        <taxon>Bangiaceae</taxon>
        <taxon>Pyropia</taxon>
    </lineage>
</organism>
<gene>
    <name evidence="1" type="ORF">I4F81_009675</name>
</gene>
<name>A0ACC3CA85_PYRYE</name>
<evidence type="ECO:0000313" key="2">
    <source>
        <dbReference type="Proteomes" id="UP000798662"/>
    </source>
</evidence>
<sequence length="735" mass="74846">MAPTSAFVAAASLPGRAAGAAASRAACRGPAWWAAPAPPGTAGGVLAPRPRRSAATAPARPATSTAAPGPVRMAAAAAGGDSSGQRGDAASPASRLAALRSALARRDLYAFVIPSADPHNSESPPPAFCRRAWASGFTGSAGTALVTATGAYLWTDGRYFLQAEAQLSPEWTLMRAGIPGTPSLADTLASTVPPGGVVGIDATVHSVDEGRVLAAALAGGGGGGGSGGGGEEGARPRRLSYVAPNPVDEVWGADRPALPAGPVRVHPAGVAGEDVTAKVARMRAAMADRHADALVVCMLDEVAWLLNIRGEDVPHTPTVLGYALVTTEEVRFYVQPGKVLPGSDAELHLSTSGVGVCAYEAIMEDVAALAAAGKSVWVDAASASVAIYDAAAGVDRANEAAVVTAPSPVSAAKAVKNSAELAGMRSAHTRDAVALVRFLTWLADTVAASPTEGVQETIAADVLETYRAAVPHFLTPSFETISGSGANGAIIHYSAAGAGSTAAVTADDMYLLDSGGQYVDGTTDVTRTMHHGTPSAYQRGCFTRVLQGHIALASAVFPPGTTGLMLDALARLPLWRAGLDYRHGTGHGVGAALNVHEGPHSIAPRPAANGTALAVGMVVSNEPGYYEEGAFGIRIENLVEVVAAETAGSFGGGGYMRFRELTLVPLDRGLIDMSLLSDAEVAWVDAYHARVWDEVAPGVEATGDAHALDWLRRYTRPLEGVGEVRGEGVAAATAA</sequence>
<comment type="caution">
    <text evidence="1">The sequence shown here is derived from an EMBL/GenBank/DDBJ whole genome shotgun (WGS) entry which is preliminary data.</text>
</comment>
<proteinExistence type="predicted"/>
<dbReference type="Proteomes" id="UP000798662">
    <property type="component" value="Chromosome 3"/>
</dbReference>
<dbReference type="EMBL" id="CM020620">
    <property type="protein sequence ID" value="KAK1867166.1"/>
    <property type="molecule type" value="Genomic_DNA"/>
</dbReference>
<reference evidence="1" key="1">
    <citation type="submission" date="2019-11" db="EMBL/GenBank/DDBJ databases">
        <title>Nori genome reveals adaptations in red seaweeds to the harsh intertidal environment.</title>
        <authorList>
            <person name="Wang D."/>
            <person name="Mao Y."/>
        </authorList>
    </citation>
    <scope>NUCLEOTIDE SEQUENCE</scope>
    <source>
        <tissue evidence="1">Gametophyte</tissue>
    </source>
</reference>
<protein>
    <submittedName>
        <fullName evidence="1">Uncharacterized protein</fullName>
    </submittedName>
</protein>
<keyword evidence="2" id="KW-1185">Reference proteome</keyword>